<proteinExistence type="predicted"/>
<dbReference type="Proteomes" id="UP001501920">
    <property type="component" value="Chromosome 12"/>
</dbReference>
<reference evidence="3" key="3">
    <citation type="submission" date="2025-09" db="UniProtKB">
        <authorList>
            <consortium name="Ensembl"/>
        </authorList>
    </citation>
    <scope>IDENTIFICATION</scope>
</reference>
<dbReference type="PROSITE" id="PS50041">
    <property type="entry name" value="C_TYPE_LECTIN_2"/>
    <property type="match status" value="1"/>
</dbReference>
<accession>A0A3B4D9I3</accession>
<name>A0A3B4D9I3_PYGNA</name>
<protein>
    <recommendedName>
        <fullName evidence="2">C-type lectin domain-containing protein</fullName>
    </recommendedName>
</protein>
<reference evidence="3" key="2">
    <citation type="submission" date="2025-08" db="UniProtKB">
        <authorList>
            <consortium name="Ensembl"/>
        </authorList>
    </citation>
    <scope>IDENTIFICATION</scope>
</reference>
<dbReference type="PANTHER" id="PTHR45784:SF3">
    <property type="entry name" value="C-TYPE LECTIN DOMAIN FAMILY 4 MEMBER K-LIKE-RELATED"/>
    <property type="match status" value="1"/>
</dbReference>
<dbReference type="AlphaFoldDB" id="A0A3B4D9I3"/>
<feature type="signal peptide" evidence="1">
    <location>
        <begin position="1"/>
        <end position="21"/>
    </location>
</feature>
<reference evidence="3 4" key="1">
    <citation type="submission" date="2020-10" db="EMBL/GenBank/DDBJ databases">
        <title>Pygocentrus nattereri (red-bellied piranha) genome, fPygNat1, primary haplotype.</title>
        <authorList>
            <person name="Myers G."/>
            <person name="Meyer A."/>
            <person name="Karagic N."/>
            <person name="Pippel M."/>
            <person name="Winkler S."/>
            <person name="Tracey A."/>
            <person name="Wood J."/>
            <person name="Formenti G."/>
            <person name="Howe K."/>
            <person name="Fedrigo O."/>
            <person name="Jarvis E.D."/>
        </authorList>
    </citation>
    <scope>NUCLEOTIDE SEQUENCE [LARGE SCALE GENOMIC DNA]</scope>
</reference>
<dbReference type="Ensembl" id="ENSPNAT00000031975.2">
    <property type="protein sequence ID" value="ENSPNAP00000021007.2"/>
    <property type="gene ID" value="ENSPNAG00000028003.2"/>
</dbReference>
<dbReference type="SMART" id="SM00034">
    <property type="entry name" value="CLECT"/>
    <property type="match status" value="1"/>
</dbReference>
<dbReference type="Pfam" id="PF00059">
    <property type="entry name" value="Lectin_C"/>
    <property type="match status" value="1"/>
</dbReference>
<feature type="chain" id="PRO_5043837093" description="C-type lectin domain-containing protein" evidence="1">
    <location>
        <begin position="22"/>
        <end position="148"/>
    </location>
</feature>
<evidence type="ECO:0000313" key="3">
    <source>
        <dbReference type="Ensembl" id="ENSPNAP00000021007.2"/>
    </source>
</evidence>
<feature type="domain" description="C-type lectin" evidence="2">
    <location>
        <begin position="25"/>
        <end position="133"/>
    </location>
</feature>
<organism evidence="3 4">
    <name type="scientific">Pygocentrus nattereri</name>
    <name type="common">Red-bellied piranha</name>
    <dbReference type="NCBI Taxonomy" id="42514"/>
    <lineage>
        <taxon>Eukaryota</taxon>
        <taxon>Metazoa</taxon>
        <taxon>Chordata</taxon>
        <taxon>Craniata</taxon>
        <taxon>Vertebrata</taxon>
        <taxon>Euteleostomi</taxon>
        <taxon>Actinopterygii</taxon>
        <taxon>Neopterygii</taxon>
        <taxon>Teleostei</taxon>
        <taxon>Ostariophysi</taxon>
        <taxon>Characiformes</taxon>
        <taxon>Characoidei</taxon>
        <taxon>Pygocentrus</taxon>
    </lineage>
</organism>
<evidence type="ECO:0000313" key="4">
    <source>
        <dbReference type="Proteomes" id="UP001501920"/>
    </source>
</evidence>
<dbReference type="Gene3D" id="3.10.100.10">
    <property type="entry name" value="Mannose-Binding Protein A, subunit A"/>
    <property type="match status" value="1"/>
</dbReference>
<dbReference type="PANTHER" id="PTHR45784">
    <property type="entry name" value="C-TYPE LECTIN DOMAIN FAMILY 20 MEMBER A-RELATED"/>
    <property type="match status" value="1"/>
</dbReference>
<evidence type="ECO:0000256" key="1">
    <source>
        <dbReference type="SAM" id="SignalP"/>
    </source>
</evidence>
<sequence>FAMSVRVQLFLSNMFFTAVCGVSAFVPHLYHFVNESKTWTEAQSYCRQIYTDLANLSNMEEMKKLNAILKDQLTSSVWIGLDRGVTGIWQWSLAGCEGNQYRNWLPGEPNNYMGNDGTWNDDVCTKPKPFMCYNGEDSWIHSYVFQIS</sequence>
<dbReference type="GeneTree" id="ENSGT00940000163911"/>
<dbReference type="OMA" id="NEDCTIT"/>
<dbReference type="SUPFAM" id="SSF56436">
    <property type="entry name" value="C-type lectin-like"/>
    <property type="match status" value="1"/>
</dbReference>
<dbReference type="InterPro" id="IPR016187">
    <property type="entry name" value="CTDL_fold"/>
</dbReference>
<dbReference type="InterPro" id="IPR001304">
    <property type="entry name" value="C-type_lectin-like"/>
</dbReference>
<dbReference type="InterPro" id="IPR016186">
    <property type="entry name" value="C-type_lectin-like/link_sf"/>
</dbReference>
<keyword evidence="4" id="KW-1185">Reference proteome</keyword>
<evidence type="ECO:0000259" key="2">
    <source>
        <dbReference type="PROSITE" id="PS50041"/>
    </source>
</evidence>
<keyword evidence="1" id="KW-0732">Signal</keyword>